<feature type="transmembrane region" description="Helical" evidence="1">
    <location>
        <begin position="67"/>
        <end position="85"/>
    </location>
</feature>
<protein>
    <recommendedName>
        <fullName evidence="4">Arsenite resistance protein</fullName>
    </recommendedName>
</protein>
<gene>
    <name evidence="2" type="ORF">GOOTI_257_00100</name>
</gene>
<dbReference type="AlphaFoldDB" id="H5TUE0"/>
<evidence type="ECO:0000313" key="2">
    <source>
        <dbReference type="EMBL" id="GAB37098.1"/>
    </source>
</evidence>
<keyword evidence="1" id="KW-1133">Transmembrane helix</keyword>
<feature type="transmembrane region" description="Helical" evidence="1">
    <location>
        <begin position="91"/>
        <end position="116"/>
    </location>
</feature>
<dbReference type="Proteomes" id="UP000005038">
    <property type="component" value="Unassembled WGS sequence"/>
</dbReference>
<evidence type="ECO:0000313" key="3">
    <source>
        <dbReference type="Proteomes" id="UP000005038"/>
    </source>
</evidence>
<feature type="transmembrane region" description="Helical" evidence="1">
    <location>
        <begin position="154"/>
        <end position="177"/>
    </location>
</feature>
<evidence type="ECO:0000256" key="1">
    <source>
        <dbReference type="SAM" id="Phobius"/>
    </source>
</evidence>
<evidence type="ECO:0008006" key="4">
    <source>
        <dbReference type="Google" id="ProtNLM"/>
    </source>
</evidence>
<keyword evidence="3" id="KW-1185">Reference proteome</keyword>
<dbReference type="Gene3D" id="1.20.1530.20">
    <property type="match status" value="1"/>
</dbReference>
<feature type="transmembrane region" description="Helical" evidence="1">
    <location>
        <begin position="26"/>
        <end position="47"/>
    </location>
</feature>
<dbReference type="RefSeq" id="WP_007241252.1">
    <property type="nucleotide sequence ID" value="NZ_BAFB01000257.1"/>
</dbReference>
<sequence length="184" mass="19425">MIAQFLLLPGYLAVLGGRTPLGTIDPTPFAVAFISLIVVPLLCAWAVQLWSRSSPAREARVPRLDVAMVPLMALVLALVAASQVARLGTDLSAVAGALWIYVVFLVLMPVIGWMVGRVLGLDTGSTRAVAFSGATRNSLVVLPLALSLDEGADLAATAVVAQTAVELVGMVIFVRLIPRLIRDR</sequence>
<organism evidence="2 3">
    <name type="scientific">Gordonia otitidis (strain DSM 44809 / CCUG 52243 / JCM 12355 / NBRC 100426 / IFM 10032)</name>
    <dbReference type="NCBI Taxonomy" id="1108044"/>
    <lineage>
        <taxon>Bacteria</taxon>
        <taxon>Bacillati</taxon>
        <taxon>Actinomycetota</taxon>
        <taxon>Actinomycetes</taxon>
        <taxon>Mycobacteriales</taxon>
        <taxon>Gordoniaceae</taxon>
        <taxon>Gordonia</taxon>
    </lineage>
</organism>
<dbReference type="STRING" id="1108044.GOOTI_257_00100"/>
<comment type="caution">
    <text evidence="2">The sequence shown here is derived from an EMBL/GenBank/DDBJ whole genome shotgun (WGS) entry which is preliminary data.</text>
</comment>
<reference evidence="2" key="1">
    <citation type="submission" date="2012-02" db="EMBL/GenBank/DDBJ databases">
        <title>Whole genome shotgun sequence of Gordonia otitidis NBRC 100426.</title>
        <authorList>
            <person name="Yoshida I."/>
            <person name="Hosoyama A."/>
            <person name="Tsuchikane K."/>
            <person name="Katsumata H."/>
            <person name="Yamazaki S."/>
            <person name="Fujita N."/>
        </authorList>
    </citation>
    <scope>NUCLEOTIDE SEQUENCE [LARGE SCALE GENOMIC DNA]</scope>
    <source>
        <strain evidence="2">NBRC 100426</strain>
    </source>
</reference>
<accession>H5TUE0</accession>
<keyword evidence="1" id="KW-0812">Transmembrane</keyword>
<dbReference type="EMBL" id="BAFB01000257">
    <property type="protein sequence ID" value="GAB37098.1"/>
    <property type="molecule type" value="Genomic_DNA"/>
</dbReference>
<proteinExistence type="predicted"/>
<dbReference type="InterPro" id="IPR038770">
    <property type="entry name" value="Na+/solute_symporter_sf"/>
</dbReference>
<keyword evidence="1" id="KW-0472">Membrane</keyword>
<name>H5TUE0_GORO1</name>